<keyword evidence="3" id="KW-1185">Reference proteome</keyword>
<dbReference type="AlphaFoldDB" id="A0A8X7SRM8"/>
<feature type="region of interest" description="Disordered" evidence="1">
    <location>
        <begin position="113"/>
        <end position="179"/>
    </location>
</feature>
<evidence type="ECO:0000256" key="1">
    <source>
        <dbReference type="SAM" id="MobiDB-lite"/>
    </source>
</evidence>
<gene>
    <name evidence="2" type="ORF">A4X06_0g9966</name>
</gene>
<dbReference type="Proteomes" id="UP000077684">
    <property type="component" value="Unassembled WGS sequence"/>
</dbReference>
<sequence length="273" mass="30636">MSLEQEDAPVQVFGEPTWTPLGWSLSPTRMLEAAELSIRLYTEGQPDVTARIHAIYQTHLNDEENPQAAHYRTLEVSTDRLPEDISDELLLVHNLLANWNKTHERLGRVPWREDDEDAEREPPSPPAVAAAPPPSRGAEKRRSVPSPPPREVPTGKRGRVASTVTPDQDGARPDGKRRTVTIHRGVSSSEGAGSLRPPKKTIKKVVDIEFVHLWLLSREACRRAAEKETGFKKPMFQNPDGSFVEVDESCPDGYIPEGDLDWKLWNDCATMRE</sequence>
<evidence type="ECO:0000313" key="3">
    <source>
        <dbReference type="Proteomes" id="UP000077684"/>
    </source>
</evidence>
<name>A0A8X7SRM8_9BASI</name>
<reference evidence="2" key="1">
    <citation type="submission" date="2016-04" db="EMBL/GenBank/DDBJ databases">
        <authorList>
            <person name="Nguyen H.D."/>
            <person name="Samba Siva P."/>
            <person name="Cullis J."/>
            <person name="Levesque C.A."/>
            <person name="Hambleton S."/>
        </authorList>
    </citation>
    <scope>NUCLEOTIDE SEQUENCE</scope>
    <source>
        <strain evidence="2">DAOMC 236426</strain>
    </source>
</reference>
<organism evidence="2 3">
    <name type="scientific">Tilletia controversa</name>
    <name type="common">dwarf bunt fungus</name>
    <dbReference type="NCBI Taxonomy" id="13291"/>
    <lineage>
        <taxon>Eukaryota</taxon>
        <taxon>Fungi</taxon>
        <taxon>Dikarya</taxon>
        <taxon>Basidiomycota</taxon>
        <taxon>Ustilaginomycotina</taxon>
        <taxon>Exobasidiomycetes</taxon>
        <taxon>Tilletiales</taxon>
        <taxon>Tilletiaceae</taxon>
        <taxon>Tilletia</taxon>
    </lineage>
</organism>
<comment type="caution">
    <text evidence="2">The sequence shown here is derived from an EMBL/GenBank/DDBJ whole genome shotgun (WGS) entry which is preliminary data.</text>
</comment>
<protein>
    <submittedName>
        <fullName evidence="2">Uncharacterized protein</fullName>
    </submittedName>
</protein>
<proteinExistence type="predicted"/>
<reference evidence="2" key="2">
    <citation type="journal article" date="2019" name="IMA Fungus">
        <title>Genome sequencing and comparison of five Tilletia species to identify candidate genes for the detection of regulated species infecting wheat.</title>
        <authorList>
            <person name="Nguyen H.D.T."/>
            <person name="Sultana T."/>
            <person name="Kesanakurti P."/>
            <person name="Hambleton S."/>
        </authorList>
    </citation>
    <scope>NUCLEOTIDE SEQUENCE</scope>
    <source>
        <strain evidence="2">DAOMC 236426</strain>
    </source>
</reference>
<accession>A0A8X7SRM8</accession>
<feature type="compositionally biased region" description="Pro residues" evidence="1">
    <location>
        <begin position="123"/>
        <end position="135"/>
    </location>
</feature>
<dbReference type="EMBL" id="LWDE02003717">
    <property type="protein sequence ID" value="KAE8235100.1"/>
    <property type="molecule type" value="Genomic_DNA"/>
</dbReference>
<evidence type="ECO:0000313" key="2">
    <source>
        <dbReference type="EMBL" id="KAE8235100.1"/>
    </source>
</evidence>